<evidence type="ECO:0000256" key="1">
    <source>
        <dbReference type="ARBA" id="ARBA00001917"/>
    </source>
</evidence>
<gene>
    <name evidence="7" type="ORF">G210_2037</name>
</gene>
<dbReference type="CDD" id="cd04730">
    <property type="entry name" value="NPD_like"/>
    <property type="match status" value="1"/>
</dbReference>
<dbReference type="EMBL" id="AOGT01001487">
    <property type="protein sequence ID" value="EMG47560.1"/>
    <property type="molecule type" value="Genomic_DNA"/>
</dbReference>
<keyword evidence="5" id="KW-0560">Oxidoreductase</keyword>
<evidence type="ECO:0000256" key="3">
    <source>
        <dbReference type="ARBA" id="ARBA00022630"/>
    </source>
</evidence>
<comment type="similarity">
    <text evidence="2">Belongs to the nitronate monooxygenase family. NMO class I subfamily.</text>
</comment>
<evidence type="ECO:0000256" key="6">
    <source>
        <dbReference type="ARBA" id="ARBA00023033"/>
    </source>
</evidence>
<dbReference type="OrthoDB" id="10265891at2759"/>
<dbReference type="InterPro" id="IPR004136">
    <property type="entry name" value="NMO"/>
</dbReference>
<dbReference type="InterPro" id="IPR013785">
    <property type="entry name" value="Aldolase_TIM"/>
</dbReference>
<evidence type="ECO:0000313" key="7">
    <source>
        <dbReference type="EMBL" id="EMG47560.1"/>
    </source>
</evidence>
<dbReference type="AlphaFoldDB" id="M3JXB1"/>
<keyword evidence="3" id="KW-0285">Flavoprotein</keyword>
<evidence type="ECO:0000256" key="2">
    <source>
        <dbReference type="ARBA" id="ARBA00009881"/>
    </source>
</evidence>
<comment type="caution">
    <text evidence="7">The sequence shown here is derived from an EMBL/GenBank/DDBJ whole genome shotgun (WGS) entry which is preliminary data.</text>
</comment>
<protein>
    <submittedName>
        <fullName evidence="7">Uncharacterized protein</fullName>
    </submittedName>
</protein>
<proteinExistence type="inferred from homology"/>
<dbReference type="PANTHER" id="PTHR42747">
    <property type="entry name" value="NITRONATE MONOOXYGENASE-RELATED"/>
    <property type="match status" value="1"/>
</dbReference>
<evidence type="ECO:0000313" key="8">
    <source>
        <dbReference type="Proteomes" id="UP000011777"/>
    </source>
</evidence>
<dbReference type="OMA" id="NLFCHAP"/>
<dbReference type="HOGENOM" id="CLU_038732_5_0_1"/>
<keyword evidence="8" id="KW-1185">Reference proteome</keyword>
<dbReference type="eggNOG" id="ENOG502S1Q4">
    <property type="taxonomic scope" value="Eukaryota"/>
</dbReference>
<dbReference type="STRING" id="1245528.M3JXB1"/>
<dbReference type="SUPFAM" id="SSF51412">
    <property type="entry name" value="Inosine monophosphate dehydrogenase (IMPDH)"/>
    <property type="match status" value="1"/>
</dbReference>
<dbReference type="PANTHER" id="PTHR42747:SF3">
    <property type="entry name" value="NITRONATE MONOOXYGENASE-RELATED"/>
    <property type="match status" value="1"/>
</dbReference>
<keyword evidence="4" id="KW-0288">FMN</keyword>
<reference evidence="7 8" key="1">
    <citation type="submission" date="2013-02" db="EMBL/GenBank/DDBJ databases">
        <title>Genome sequence of Candida maltosa Xu316, a potential industrial strain for xylitol and ethanol production.</title>
        <authorList>
            <person name="Yu J."/>
            <person name="Wang Q."/>
            <person name="Geng X."/>
            <person name="Bao W."/>
            <person name="He P."/>
            <person name="Cai J."/>
        </authorList>
    </citation>
    <scope>NUCLEOTIDE SEQUENCE [LARGE SCALE GENOMIC DNA]</scope>
    <source>
        <strain evidence="8">Xu316</strain>
    </source>
</reference>
<sequence length="376" mass="41524">MSSKLKLLQRLGIEYPIFLSPMAGVSSIGLAAAITNSGGLGSIPLAPIDFRQTNGIEKLDKLVSEYGELINKSRNVVNLNFFCHEIDEDPTSVQINNWRDLYKKAIHVTDDILDKAKFTNGNISIKQVERDAPGEFNSLLEYLESLKPKIVSFHFGVPSEVAIHRLQNAGVLVFVSSTSLKETVYLTERGVDGIVLQGYEAGGHRGNFLADTESDEKLSTESLFNQSKEYLDSLKTENIPYLVPAGGIVSGETINHYISQGAASVQLGTAFLATPESLNSKFFNNPSINKPTIMTDLVSGKIARAVKTDFINGLIENDNYQRNELPPYGYVYNAYKSVKPLVDQDIGFHLAGTNYQHIEKNKSAKEVMNILIEQLE</sequence>
<organism evidence="7 8">
    <name type="scientific">Candida maltosa (strain Xu316)</name>
    <name type="common">Yeast</name>
    <dbReference type="NCBI Taxonomy" id="1245528"/>
    <lineage>
        <taxon>Eukaryota</taxon>
        <taxon>Fungi</taxon>
        <taxon>Dikarya</taxon>
        <taxon>Ascomycota</taxon>
        <taxon>Saccharomycotina</taxon>
        <taxon>Pichiomycetes</taxon>
        <taxon>Debaryomycetaceae</taxon>
        <taxon>Candida/Lodderomyces clade</taxon>
        <taxon>Candida</taxon>
    </lineage>
</organism>
<dbReference type="Proteomes" id="UP000011777">
    <property type="component" value="Unassembled WGS sequence"/>
</dbReference>
<dbReference type="Gene3D" id="3.20.20.70">
    <property type="entry name" value="Aldolase class I"/>
    <property type="match status" value="1"/>
</dbReference>
<comment type="cofactor">
    <cofactor evidence="1">
        <name>FMN</name>
        <dbReference type="ChEBI" id="CHEBI:58210"/>
    </cofactor>
</comment>
<dbReference type="GO" id="GO:0018580">
    <property type="term" value="F:nitronate monooxygenase activity"/>
    <property type="evidence" value="ECO:0007669"/>
    <property type="project" value="InterPro"/>
</dbReference>
<dbReference type="Pfam" id="PF03060">
    <property type="entry name" value="NMO"/>
    <property type="match status" value="1"/>
</dbReference>
<evidence type="ECO:0000256" key="5">
    <source>
        <dbReference type="ARBA" id="ARBA00023002"/>
    </source>
</evidence>
<name>M3JXB1_CANMX</name>
<keyword evidence="6" id="KW-0503">Monooxygenase</keyword>
<evidence type="ECO:0000256" key="4">
    <source>
        <dbReference type="ARBA" id="ARBA00022643"/>
    </source>
</evidence>
<accession>M3JXB1</accession>